<dbReference type="EMBL" id="RHHN01000001">
    <property type="protein sequence ID" value="RNB62129.1"/>
    <property type="molecule type" value="Genomic_DNA"/>
</dbReference>
<dbReference type="InterPro" id="IPR051610">
    <property type="entry name" value="GPI/OXD"/>
</dbReference>
<reference evidence="4 5" key="1">
    <citation type="submission" date="2018-10" db="EMBL/GenBank/DDBJ databases">
        <title>Phylogenomics of Brevibacillus.</title>
        <authorList>
            <person name="Dunlap C."/>
        </authorList>
    </citation>
    <scope>NUCLEOTIDE SEQUENCE [LARGE SCALE GENOMIC DNA]</scope>
    <source>
        <strain evidence="4 5">NRRL NRS 1219</strain>
    </source>
</reference>
<dbReference type="AlphaFoldDB" id="A0A3M8BFC6"/>
<accession>A0A3M8BFC6</accession>
<evidence type="ECO:0000313" key="5">
    <source>
        <dbReference type="Proteomes" id="UP000276178"/>
    </source>
</evidence>
<evidence type="ECO:0000256" key="1">
    <source>
        <dbReference type="ARBA" id="ARBA00022723"/>
    </source>
</evidence>
<keyword evidence="1" id="KW-0479">Metal-binding</keyword>
<keyword evidence="6" id="KW-1185">Reference proteome</keyword>
<dbReference type="SUPFAM" id="SSF51182">
    <property type="entry name" value="RmlC-like cupins"/>
    <property type="match status" value="1"/>
</dbReference>
<dbReference type="GO" id="GO:0046872">
    <property type="term" value="F:metal ion binding"/>
    <property type="evidence" value="ECO:0007669"/>
    <property type="project" value="UniProtKB-KW"/>
</dbReference>
<proteinExistence type="predicted"/>
<evidence type="ECO:0000313" key="4">
    <source>
        <dbReference type="EMBL" id="RNB62129.1"/>
    </source>
</evidence>
<comment type="caution">
    <text evidence="4">The sequence shown here is derived from an EMBL/GenBank/DDBJ whole genome shotgun (WGS) entry which is preliminary data.</text>
</comment>
<dbReference type="InterPro" id="IPR011051">
    <property type="entry name" value="RmlC_Cupin_sf"/>
</dbReference>
<dbReference type="InterPro" id="IPR013096">
    <property type="entry name" value="Cupin_2"/>
</dbReference>
<evidence type="ECO:0000313" key="6">
    <source>
        <dbReference type="Proteomes" id="UP000317180"/>
    </source>
</evidence>
<evidence type="ECO:0000259" key="2">
    <source>
        <dbReference type="Pfam" id="PF07883"/>
    </source>
</evidence>
<dbReference type="OrthoDB" id="7059163at2"/>
<gene>
    <name evidence="3" type="ORF">BAG01nite_27340</name>
    <name evidence="4" type="ORF">EB820_00130</name>
</gene>
<organism evidence="4 5">
    <name type="scientific">Brevibacillus agri</name>
    <dbReference type="NCBI Taxonomy" id="51101"/>
    <lineage>
        <taxon>Bacteria</taxon>
        <taxon>Bacillati</taxon>
        <taxon>Bacillota</taxon>
        <taxon>Bacilli</taxon>
        <taxon>Bacillales</taxon>
        <taxon>Paenibacillaceae</taxon>
        <taxon>Brevibacillus</taxon>
    </lineage>
</organism>
<feature type="domain" description="Cupin type-2" evidence="2">
    <location>
        <begin position="64"/>
        <end position="142"/>
    </location>
</feature>
<dbReference type="GeneID" id="82810118"/>
<dbReference type="CDD" id="cd10548">
    <property type="entry name" value="cupin_CDO"/>
    <property type="match status" value="1"/>
</dbReference>
<dbReference type="Proteomes" id="UP000276178">
    <property type="component" value="Unassembled WGS sequence"/>
</dbReference>
<dbReference type="PANTHER" id="PTHR35848:SF9">
    <property type="entry name" value="SLL1358 PROTEIN"/>
    <property type="match status" value="1"/>
</dbReference>
<dbReference type="Proteomes" id="UP000317180">
    <property type="component" value="Unassembled WGS sequence"/>
</dbReference>
<evidence type="ECO:0000313" key="3">
    <source>
        <dbReference type="EMBL" id="GED26632.1"/>
    </source>
</evidence>
<dbReference type="InterPro" id="IPR014710">
    <property type="entry name" value="RmlC-like_jellyroll"/>
</dbReference>
<reference evidence="3 6" key="2">
    <citation type="submission" date="2019-06" db="EMBL/GenBank/DDBJ databases">
        <title>Whole genome shotgun sequence of Brevibacillus agri NBRC 15538.</title>
        <authorList>
            <person name="Hosoyama A."/>
            <person name="Uohara A."/>
            <person name="Ohji S."/>
            <person name="Ichikawa N."/>
        </authorList>
    </citation>
    <scope>NUCLEOTIDE SEQUENCE [LARGE SCALE GENOMIC DNA]</scope>
    <source>
        <strain evidence="3 6">NBRC 15538</strain>
    </source>
</reference>
<dbReference type="RefSeq" id="WP_025844114.1">
    <property type="nucleotide sequence ID" value="NZ_BJOD01000026.1"/>
</dbReference>
<sequence length="159" mass="17788">MNLQRLEQAFGSLVFPSHAELRQALVSLSLCPEDIASHIPQPEQLPYGRKILYQTPHVEVVLIHLPSMQESVPHNHGDSFGWEWIISGTLTNVVYLPADREGEVFRAQTTHVSAGDCYYVAPGEIHAIRNNTDAPVYSLNVYTPPLQNSRQYHPTTSAT</sequence>
<dbReference type="EMBL" id="BJOD01000026">
    <property type="protein sequence ID" value="GED26632.1"/>
    <property type="molecule type" value="Genomic_DNA"/>
</dbReference>
<dbReference type="Pfam" id="PF07883">
    <property type="entry name" value="Cupin_2"/>
    <property type="match status" value="1"/>
</dbReference>
<dbReference type="Gene3D" id="2.60.120.10">
    <property type="entry name" value="Jelly Rolls"/>
    <property type="match status" value="1"/>
</dbReference>
<name>A0A3M8BFC6_9BACL</name>
<protein>
    <submittedName>
        <fullName evidence="4">Cupin domain-containing protein</fullName>
    </submittedName>
</protein>
<dbReference type="PANTHER" id="PTHR35848">
    <property type="entry name" value="OXALATE-BINDING PROTEIN"/>
    <property type="match status" value="1"/>
</dbReference>